<dbReference type="EMBL" id="ADEF01000013">
    <property type="protein sequence ID" value="EFA98179.1"/>
    <property type="molecule type" value="Genomic_DNA"/>
</dbReference>
<proteinExistence type="predicted"/>
<keyword evidence="2" id="KW-1185">Reference proteome</keyword>
<dbReference type="RefSeq" id="WP_008122668.1">
    <property type="nucleotide sequence ID" value="NZ_ADEF01000013.1"/>
</dbReference>
<dbReference type="eggNOG" id="ENOG50336GH">
    <property type="taxonomic scope" value="Bacteria"/>
</dbReference>
<evidence type="ECO:0000313" key="2">
    <source>
        <dbReference type="Proteomes" id="UP000004001"/>
    </source>
</evidence>
<dbReference type="Proteomes" id="UP000004001">
    <property type="component" value="Unassembled WGS sequence"/>
</dbReference>
<reference evidence="1 2" key="1">
    <citation type="submission" date="2009-12" db="EMBL/GenBank/DDBJ databases">
        <title>Genome Sequence of Prevotella timonensis CRIS 5C-B1.</title>
        <authorList>
            <person name="Durkin A.S."/>
            <person name="Madupu R."/>
            <person name="Torralba M."/>
            <person name="Methe B."/>
            <person name="Sutton G."/>
            <person name="Strausberg R.L."/>
            <person name="Nelson K.E."/>
        </authorList>
    </citation>
    <scope>NUCLEOTIDE SEQUENCE [LARGE SCALE GENOMIC DNA]</scope>
    <source>
        <strain evidence="1 2">CRIS 5C-B1</strain>
    </source>
</reference>
<dbReference type="AlphaFoldDB" id="D1VXL9"/>
<gene>
    <name evidence="1" type="ORF">HMPREF9019_0958</name>
</gene>
<sequence length="136" mass="14950">MGAKADLVKDRTNIVTGIDSVVIRQYNGGITGGRTLDMTDFKEDVIKAGHIVIRTLDEDNKGCIYMPMPVQDGAYKALPAKHEYVGVVVCSKQANEPLVGIMDDGRVNDKAMPYPITEEMRTALKTALPNLIFEHD</sequence>
<name>D1VXL9_9BACT</name>
<protein>
    <submittedName>
        <fullName evidence="1">Uncharacterized protein</fullName>
    </submittedName>
</protein>
<accession>D1VXL9</accession>
<organism evidence="1 2">
    <name type="scientific">Hoylesella timonensis CRIS 5C-B1</name>
    <dbReference type="NCBI Taxonomy" id="679189"/>
    <lineage>
        <taxon>Bacteria</taxon>
        <taxon>Pseudomonadati</taxon>
        <taxon>Bacteroidota</taxon>
        <taxon>Bacteroidia</taxon>
        <taxon>Bacteroidales</taxon>
        <taxon>Prevotellaceae</taxon>
        <taxon>Hoylesella</taxon>
    </lineage>
</organism>
<evidence type="ECO:0000313" key="1">
    <source>
        <dbReference type="EMBL" id="EFA98179.1"/>
    </source>
</evidence>
<comment type="caution">
    <text evidence="1">The sequence shown here is derived from an EMBL/GenBank/DDBJ whole genome shotgun (WGS) entry which is preliminary data.</text>
</comment>